<dbReference type="InterPro" id="IPR012910">
    <property type="entry name" value="Plug_dom"/>
</dbReference>
<evidence type="ECO:0000256" key="13">
    <source>
        <dbReference type="RuleBase" id="RU003357"/>
    </source>
</evidence>
<keyword evidence="9 13" id="KW-0798">TonB box</keyword>
<keyword evidence="17" id="KW-1185">Reference proteome</keyword>
<reference evidence="16 17" key="1">
    <citation type="submission" date="2019-08" db="EMBL/GenBank/DDBJ databases">
        <title>Seonamhaeicola sediminis sp. nov., isolated from marine sediment.</title>
        <authorList>
            <person name="Cao W.R."/>
        </authorList>
    </citation>
    <scope>NUCLEOTIDE SEQUENCE [LARGE SCALE GENOMIC DNA]</scope>
    <source>
        <strain evidence="16 17">B011</strain>
    </source>
</reference>
<dbReference type="Gene3D" id="2.60.40.1120">
    <property type="entry name" value="Carboxypeptidase-like, regulatory domain"/>
    <property type="match status" value="1"/>
</dbReference>
<dbReference type="InterPro" id="IPR039426">
    <property type="entry name" value="TonB-dep_rcpt-like"/>
</dbReference>
<keyword evidence="3 12" id="KW-1134">Transmembrane beta strand</keyword>
<keyword evidence="10 12" id="KW-0472">Membrane</keyword>
<dbReference type="Pfam" id="PF07715">
    <property type="entry name" value="Plug"/>
    <property type="match status" value="1"/>
</dbReference>
<keyword evidence="11 12" id="KW-0998">Cell outer membrane</keyword>
<evidence type="ECO:0000256" key="1">
    <source>
        <dbReference type="ARBA" id="ARBA00004571"/>
    </source>
</evidence>
<organism evidence="16 17">
    <name type="scientific">Seonamhaeicola marinus</name>
    <dbReference type="NCBI Taxonomy" id="1912246"/>
    <lineage>
        <taxon>Bacteria</taxon>
        <taxon>Pseudomonadati</taxon>
        <taxon>Bacteroidota</taxon>
        <taxon>Flavobacteriia</taxon>
        <taxon>Flavobacteriales</taxon>
        <taxon>Flavobacteriaceae</taxon>
    </lineage>
</organism>
<feature type="domain" description="TonB-dependent receptor-like beta-barrel" evidence="14">
    <location>
        <begin position="332"/>
        <end position="892"/>
    </location>
</feature>
<accession>A0A5D0HV30</accession>
<dbReference type="Pfam" id="PF13715">
    <property type="entry name" value="CarbopepD_reg_2"/>
    <property type="match status" value="1"/>
</dbReference>
<evidence type="ECO:0000256" key="3">
    <source>
        <dbReference type="ARBA" id="ARBA00022452"/>
    </source>
</evidence>
<dbReference type="Proteomes" id="UP000323930">
    <property type="component" value="Unassembled WGS sequence"/>
</dbReference>
<dbReference type="EMBL" id="VSDQ01000679">
    <property type="protein sequence ID" value="TYA74771.1"/>
    <property type="molecule type" value="Genomic_DNA"/>
</dbReference>
<dbReference type="SUPFAM" id="SSF49464">
    <property type="entry name" value="Carboxypeptidase regulatory domain-like"/>
    <property type="match status" value="1"/>
</dbReference>
<evidence type="ECO:0000256" key="10">
    <source>
        <dbReference type="ARBA" id="ARBA00023136"/>
    </source>
</evidence>
<evidence type="ECO:0000256" key="11">
    <source>
        <dbReference type="ARBA" id="ARBA00023237"/>
    </source>
</evidence>
<feature type="domain" description="TonB-dependent receptor plug" evidence="15">
    <location>
        <begin position="121"/>
        <end position="235"/>
    </location>
</feature>
<keyword evidence="4" id="KW-0410">Iron transport</keyword>
<evidence type="ECO:0000256" key="6">
    <source>
        <dbReference type="ARBA" id="ARBA00022729"/>
    </source>
</evidence>
<dbReference type="OrthoDB" id="1122665at2"/>
<dbReference type="InterPro" id="IPR008969">
    <property type="entry name" value="CarboxyPept-like_regulatory"/>
</dbReference>
<dbReference type="Pfam" id="PF00593">
    <property type="entry name" value="TonB_dep_Rec_b-barrel"/>
    <property type="match status" value="1"/>
</dbReference>
<proteinExistence type="inferred from homology"/>
<protein>
    <submittedName>
        <fullName evidence="16">TonB-dependent receptor</fullName>
    </submittedName>
</protein>
<keyword evidence="8" id="KW-0406">Ion transport</keyword>
<dbReference type="AlphaFoldDB" id="A0A5D0HV30"/>
<keyword evidence="6" id="KW-0732">Signal</keyword>
<evidence type="ECO:0000256" key="4">
    <source>
        <dbReference type="ARBA" id="ARBA00022496"/>
    </source>
</evidence>
<sequence length="945" mass="103927">MKHFSTKLLFIFTILTSHFLWSQSSLKGSVHDANETPIQGALISLSPSNQSTITSADGDFIVQNLSSGSYTLKITHLGYKPQSINFEVSNEDTILSITLEEDLLNLQTVVVTGTFDPRKTIESSTSVSALTSKDIQQNFPRGTAGLLQNIPGTFTDASAGEVFTRVYTRGISASAEDDMGWYYTSLQEDGLPVSLVQHSYNGPDLFHRTDLTTRKLEAIRGGSSSITAMNAPGGIYNFISQGPRQSLGGEVQLTQGFQGNNNNLLHRIDANFGAPLQNNWFFNLGGHYRKDDGARNNDFTFSKGGQLKFNLIKTNKNGYFKFYGKYLNDYTNRYTGVAATDWNNPKAAFGQDFNSTSLLMPSFDVNIPDGRNPNNTNTFNPTNGVNAKDLALGFDFSQDLGNAWTLSNNIKFSSKNANWQTSISNAFVSLNDPTAYLLSDLTVFSRMDATLPFGQIVFKDAQSGSEVARVDNSGLFSGSPFQYLTGGSLPNDAIMGTSAWYKDIDANEWMQQLTINKKTEHHNLTLGFAGGLSNTSYFGQGSFVYATYEPNPRMLQVTLENPGQPVLGLSDENGASNYGGLFYVNAEADVTQLAAFANDKWHIAENIYLDLGLRYESIQHKGHKDRFAPLGLSGGVDGDPNTAYDSGLVGPTGEIDNFNYTYNYLSYSFGINFKLNENSAVFARLSKGNKAPELNYYFDNFQNVPINAEGEVQKINQLELGFKLSSNTVSFTGTAFWSRLKDIGTSNFEFDDTSGSIFYTPIQFNSSRTIGFEWESVLKATNQLSFEFNGVIQDPKATNWKIYDAAGTVETNDDTVLDFSGNRLAFNPKLMFNLGTLYQTNKLSVFFKWQFMGKREGNVSNGFQLDAYSTFNTGIGYKISKSISANVVVSNLFNSEGLANFFGANSFGASGSGATPEFIQANPDASFVVVPILPRSSLIKLNYIF</sequence>
<evidence type="ECO:0000256" key="5">
    <source>
        <dbReference type="ARBA" id="ARBA00022692"/>
    </source>
</evidence>
<evidence type="ECO:0000313" key="17">
    <source>
        <dbReference type="Proteomes" id="UP000323930"/>
    </source>
</evidence>
<keyword evidence="16" id="KW-0675">Receptor</keyword>
<dbReference type="PROSITE" id="PS52016">
    <property type="entry name" value="TONB_DEPENDENT_REC_3"/>
    <property type="match status" value="1"/>
</dbReference>
<dbReference type="InterPro" id="IPR036942">
    <property type="entry name" value="Beta-barrel_TonB_sf"/>
</dbReference>
<name>A0A5D0HV30_9FLAO</name>
<dbReference type="PANTHER" id="PTHR32552">
    <property type="entry name" value="FERRICHROME IRON RECEPTOR-RELATED"/>
    <property type="match status" value="1"/>
</dbReference>
<evidence type="ECO:0000313" key="16">
    <source>
        <dbReference type="EMBL" id="TYA74771.1"/>
    </source>
</evidence>
<evidence type="ECO:0000259" key="14">
    <source>
        <dbReference type="Pfam" id="PF00593"/>
    </source>
</evidence>
<gene>
    <name evidence="16" type="ORF">FUA24_15795</name>
</gene>
<dbReference type="InterPro" id="IPR037066">
    <property type="entry name" value="Plug_dom_sf"/>
</dbReference>
<dbReference type="RefSeq" id="WP_148544013.1">
    <property type="nucleotide sequence ID" value="NZ_VSDQ01000679.1"/>
</dbReference>
<dbReference type="SUPFAM" id="SSF56935">
    <property type="entry name" value="Porins"/>
    <property type="match status" value="1"/>
</dbReference>
<evidence type="ECO:0000256" key="8">
    <source>
        <dbReference type="ARBA" id="ARBA00023065"/>
    </source>
</evidence>
<keyword evidence="5 12" id="KW-0812">Transmembrane</keyword>
<comment type="caution">
    <text evidence="16">The sequence shown here is derived from an EMBL/GenBank/DDBJ whole genome shotgun (WGS) entry which is preliminary data.</text>
</comment>
<keyword evidence="7" id="KW-0408">Iron</keyword>
<evidence type="ECO:0000256" key="12">
    <source>
        <dbReference type="PROSITE-ProRule" id="PRU01360"/>
    </source>
</evidence>
<dbReference type="InterPro" id="IPR000531">
    <property type="entry name" value="Beta-barrel_TonB"/>
</dbReference>
<evidence type="ECO:0000256" key="9">
    <source>
        <dbReference type="ARBA" id="ARBA00023077"/>
    </source>
</evidence>
<dbReference type="Gene3D" id="2.170.130.10">
    <property type="entry name" value="TonB-dependent receptor, plug domain"/>
    <property type="match status" value="1"/>
</dbReference>
<keyword evidence="2 12" id="KW-0813">Transport</keyword>
<comment type="subcellular location">
    <subcellularLocation>
        <location evidence="1 12">Cell outer membrane</location>
        <topology evidence="1 12">Multi-pass membrane protein</topology>
    </subcellularLocation>
</comment>
<evidence type="ECO:0000259" key="15">
    <source>
        <dbReference type="Pfam" id="PF07715"/>
    </source>
</evidence>
<evidence type="ECO:0000256" key="2">
    <source>
        <dbReference type="ARBA" id="ARBA00022448"/>
    </source>
</evidence>
<evidence type="ECO:0000256" key="7">
    <source>
        <dbReference type="ARBA" id="ARBA00023004"/>
    </source>
</evidence>
<comment type="similarity">
    <text evidence="12 13">Belongs to the TonB-dependent receptor family.</text>
</comment>
<dbReference type="GO" id="GO:0015344">
    <property type="term" value="F:siderophore uptake transmembrane transporter activity"/>
    <property type="evidence" value="ECO:0007669"/>
    <property type="project" value="TreeGrafter"/>
</dbReference>
<dbReference type="GO" id="GO:0009279">
    <property type="term" value="C:cell outer membrane"/>
    <property type="evidence" value="ECO:0007669"/>
    <property type="project" value="UniProtKB-SubCell"/>
</dbReference>
<dbReference type="PANTHER" id="PTHR32552:SF89">
    <property type="entry name" value="CATECHOLATE SIDEROPHORE RECEPTOR FIU"/>
    <property type="match status" value="1"/>
</dbReference>
<dbReference type="Gene3D" id="2.40.170.20">
    <property type="entry name" value="TonB-dependent receptor, beta-barrel domain"/>
    <property type="match status" value="1"/>
</dbReference>